<comment type="similarity">
    <text evidence="2">Belongs to the SNF2/RAD54 helicase family. SWR1 subfamily.</text>
</comment>
<evidence type="ECO:0000256" key="9">
    <source>
        <dbReference type="ARBA" id="ARBA00023015"/>
    </source>
</evidence>
<evidence type="ECO:0000313" key="17">
    <source>
        <dbReference type="EMBL" id="KAF2720435.1"/>
    </source>
</evidence>
<dbReference type="FunFam" id="3.40.50.10810:FF:000005">
    <property type="entry name" value="Photoperiod-independent early flowering 1"/>
    <property type="match status" value="1"/>
</dbReference>
<dbReference type="GO" id="GO:0000812">
    <property type="term" value="C:Swr1 complex"/>
    <property type="evidence" value="ECO:0007669"/>
    <property type="project" value="TreeGrafter"/>
</dbReference>
<evidence type="ECO:0000256" key="1">
    <source>
        <dbReference type="ARBA" id="ARBA00004123"/>
    </source>
</evidence>
<feature type="compositionally biased region" description="Low complexity" evidence="14">
    <location>
        <begin position="602"/>
        <end position="620"/>
    </location>
</feature>
<evidence type="ECO:0000256" key="2">
    <source>
        <dbReference type="ARBA" id="ARBA00009220"/>
    </source>
</evidence>
<dbReference type="SMART" id="SM00487">
    <property type="entry name" value="DEXDc"/>
    <property type="match status" value="1"/>
</dbReference>
<evidence type="ECO:0000256" key="11">
    <source>
        <dbReference type="ARBA" id="ARBA00023159"/>
    </source>
</evidence>
<evidence type="ECO:0000259" key="16">
    <source>
        <dbReference type="PROSITE" id="PS51194"/>
    </source>
</evidence>
<dbReference type="PANTHER" id="PTHR45685">
    <property type="entry name" value="HELICASE SRCAP-RELATED"/>
    <property type="match status" value="1"/>
</dbReference>
<feature type="domain" description="Helicase C-terminal" evidence="16">
    <location>
        <begin position="1507"/>
        <end position="1658"/>
    </location>
</feature>
<dbReference type="PROSITE" id="PS51192">
    <property type="entry name" value="HELICASE_ATP_BIND_1"/>
    <property type="match status" value="1"/>
</dbReference>
<gene>
    <name evidence="17" type="ORF">K431DRAFT_285735</name>
</gene>
<keyword evidence="11" id="KW-0010">Activator</keyword>
<feature type="compositionally biased region" description="Polar residues" evidence="14">
    <location>
        <begin position="125"/>
        <end position="137"/>
    </location>
</feature>
<evidence type="ECO:0000256" key="6">
    <source>
        <dbReference type="ARBA" id="ARBA00022806"/>
    </source>
</evidence>
<feature type="region of interest" description="Disordered" evidence="14">
    <location>
        <begin position="1"/>
        <end position="339"/>
    </location>
</feature>
<dbReference type="OrthoDB" id="372624at2759"/>
<feature type="compositionally biased region" description="Basic and acidic residues" evidence="14">
    <location>
        <begin position="249"/>
        <end position="265"/>
    </location>
</feature>
<evidence type="ECO:0000256" key="4">
    <source>
        <dbReference type="ARBA" id="ARBA00022741"/>
    </source>
</evidence>
<feature type="compositionally biased region" description="Polar residues" evidence="14">
    <location>
        <begin position="37"/>
        <end position="63"/>
    </location>
</feature>
<protein>
    <recommendedName>
        <fullName evidence="3">DNA helicase</fullName>
        <ecNumber evidence="3">3.6.4.12</ecNumber>
    </recommendedName>
</protein>
<feature type="compositionally biased region" description="Polar residues" evidence="14">
    <location>
        <begin position="201"/>
        <end position="210"/>
    </location>
</feature>
<dbReference type="Pfam" id="PF00176">
    <property type="entry name" value="SNF2-rel_dom"/>
    <property type="match status" value="1"/>
</dbReference>
<keyword evidence="18" id="KW-1185">Reference proteome</keyword>
<dbReference type="PROSITE" id="PS51194">
    <property type="entry name" value="HELICASE_CTER"/>
    <property type="match status" value="1"/>
</dbReference>
<dbReference type="InterPro" id="IPR002464">
    <property type="entry name" value="DNA/RNA_helicase_DEAH_CS"/>
</dbReference>
<evidence type="ECO:0000256" key="7">
    <source>
        <dbReference type="ARBA" id="ARBA00022840"/>
    </source>
</evidence>
<dbReference type="SMART" id="SM00490">
    <property type="entry name" value="HELICc"/>
    <property type="match status" value="1"/>
</dbReference>
<dbReference type="InterPro" id="IPR027417">
    <property type="entry name" value="P-loop_NTPase"/>
</dbReference>
<keyword evidence="12" id="KW-0804">Transcription</keyword>
<organism evidence="17 18">
    <name type="scientific">Polychaeton citri CBS 116435</name>
    <dbReference type="NCBI Taxonomy" id="1314669"/>
    <lineage>
        <taxon>Eukaryota</taxon>
        <taxon>Fungi</taxon>
        <taxon>Dikarya</taxon>
        <taxon>Ascomycota</taxon>
        <taxon>Pezizomycotina</taxon>
        <taxon>Dothideomycetes</taxon>
        <taxon>Dothideomycetidae</taxon>
        <taxon>Capnodiales</taxon>
        <taxon>Capnodiaceae</taxon>
        <taxon>Polychaeton</taxon>
    </lineage>
</organism>
<keyword evidence="9" id="KW-0805">Transcription regulation</keyword>
<dbReference type="PANTHER" id="PTHR45685:SF1">
    <property type="entry name" value="HELICASE SRCAP"/>
    <property type="match status" value="1"/>
</dbReference>
<dbReference type="InterPro" id="IPR038718">
    <property type="entry name" value="SNF2-like_sf"/>
</dbReference>
<dbReference type="GO" id="GO:0042393">
    <property type="term" value="F:histone binding"/>
    <property type="evidence" value="ECO:0007669"/>
    <property type="project" value="TreeGrafter"/>
</dbReference>
<dbReference type="SUPFAM" id="SSF52540">
    <property type="entry name" value="P-loop containing nucleoside triphosphate hydrolases"/>
    <property type="match status" value="2"/>
</dbReference>
<dbReference type="Gene3D" id="3.40.50.10810">
    <property type="entry name" value="Tandem AAA-ATPase domain"/>
    <property type="match status" value="1"/>
</dbReference>
<dbReference type="InterPro" id="IPR014001">
    <property type="entry name" value="Helicase_ATP-bd"/>
</dbReference>
<comment type="caution">
    <text evidence="17">The sequence shown here is derived from an EMBL/GenBank/DDBJ whole genome shotgun (WGS) entry which is preliminary data.</text>
</comment>
<evidence type="ECO:0000256" key="10">
    <source>
        <dbReference type="ARBA" id="ARBA00023125"/>
    </source>
</evidence>
<evidence type="ECO:0000313" key="18">
    <source>
        <dbReference type="Proteomes" id="UP000799441"/>
    </source>
</evidence>
<evidence type="ECO:0000256" key="13">
    <source>
        <dbReference type="ARBA" id="ARBA00023242"/>
    </source>
</evidence>
<feature type="compositionally biased region" description="Acidic residues" evidence="14">
    <location>
        <begin position="625"/>
        <end position="634"/>
    </location>
</feature>
<evidence type="ECO:0000259" key="15">
    <source>
        <dbReference type="PROSITE" id="PS51192"/>
    </source>
</evidence>
<reference evidence="17" key="1">
    <citation type="journal article" date="2020" name="Stud. Mycol.">
        <title>101 Dothideomycetes genomes: a test case for predicting lifestyles and emergence of pathogens.</title>
        <authorList>
            <person name="Haridas S."/>
            <person name="Albert R."/>
            <person name="Binder M."/>
            <person name="Bloem J."/>
            <person name="Labutti K."/>
            <person name="Salamov A."/>
            <person name="Andreopoulos B."/>
            <person name="Baker S."/>
            <person name="Barry K."/>
            <person name="Bills G."/>
            <person name="Bluhm B."/>
            <person name="Cannon C."/>
            <person name="Castanera R."/>
            <person name="Culley D."/>
            <person name="Daum C."/>
            <person name="Ezra D."/>
            <person name="Gonzalez J."/>
            <person name="Henrissat B."/>
            <person name="Kuo A."/>
            <person name="Liang C."/>
            <person name="Lipzen A."/>
            <person name="Lutzoni F."/>
            <person name="Magnuson J."/>
            <person name="Mondo S."/>
            <person name="Nolan M."/>
            <person name="Ohm R."/>
            <person name="Pangilinan J."/>
            <person name="Park H.-J."/>
            <person name="Ramirez L."/>
            <person name="Alfaro M."/>
            <person name="Sun H."/>
            <person name="Tritt A."/>
            <person name="Yoshinaga Y."/>
            <person name="Zwiers L.-H."/>
            <person name="Turgeon B."/>
            <person name="Goodwin S."/>
            <person name="Spatafora J."/>
            <person name="Crous P."/>
            <person name="Grigoriev I."/>
        </authorList>
    </citation>
    <scope>NUCLEOTIDE SEQUENCE</scope>
    <source>
        <strain evidence="17">CBS 116435</strain>
    </source>
</reference>
<dbReference type="EMBL" id="MU003799">
    <property type="protein sequence ID" value="KAF2720435.1"/>
    <property type="molecule type" value="Genomic_DNA"/>
</dbReference>
<feature type="compositionally biased region" description="Acidic residues" evidence="14">
    <location>
        <begin position="567"/>
        <end position="592"/>
    </location>
</feature>
<dbReference type="InterPro" id="IPR049730">
    <property type="entry name" value="SNF2/RAD54-like_C"/>
</dbReference>
<dbReference type="InterPro" id="IPR001650">
    <property type="entry name" value="Helicase_C-like"/>
</dbReference>
<keyword evidence="6" id="KW-0347">Helicase</keyword>
<name>A0A9P4UPW2_9PEZI</name>
<keyword evidence="4" id="KW-0547">Nucleotide-binding</keyword>
<evidence type="ECO:0000256" key="3">
    <source>
        <dbReference type="ARBA" id="ARBA00012551"/>
    </source>
</evidence>
<dbReference type="GO" id="GO:0005524">
    <property type="term" value="F:ATP binding"/>
    <property type="evidence" value="ECO:0007669"/>
    <property type="project" value="UniProtKB-KW"/>
</dbReference>
<dbReference type="CDD" id="cd18793">
    <property type="entry name" value="SF2_C_SNF"/>
    <property type="match status" value="1"/>
</dbReference>
<feature type="compositionally biased region" description="Acidic residues" evidence="14">
    <location>
        <begin position="753"/>
        <end position="783"/>
    </location>
</feature>
<dbReference type="Pfam" id="PF00271">
    <property type="entry name" value="Helicase_C"/>
    <property type="match status" value="1"/>
</dbReference>
<dbReference type="GO" id="GO:0003678">
    <property type="term" value="F:DNA helicase activity"/>
    <property type="evidence" value="ECO:0007669"/>
    <property type="project" value="UniProtKB-EC"/>
</dbReference>
<dbReference type="EC" id="3.6.4.12" evidence="3"/>
<keyword evidence="10" id="KW-0238">DNA-binding</keyword>
<feature type="region of interest" description="Disordered" evidence="14">
    <location>
        <begin position="1712"/>
        <end position="1745"/>
    </location>
</feature>
<feature type="compositionally biased region" description="Polar residues" evidence="14">
    <location>
        <begin position="678"/>
        <end position="692"/>
    </location>
</feature>
<dbReference type="GO" id="GO:0006338">
    <property type="term" value="P:chromatin remodeling"/>
    <property type="evidence" value="ECO:0007669"/>
    <property type="project" value="TreeGrafter"/>
</dbReference>
<feature type="domain" description="Helicase ATP-binding" evidence="15">
    <location>
        <begin position="929"/>
        <end position="1102"/>
    </location>
</feature>
<feature type="compositionally biased region" description="Polar residues" evidence="14">
    <location>
        <begin position="307"/>
        <end position="336"/>
    </location>
</feature>
<feature type="compositionally biased region" description="Basic and acidic residues" evidence="14">
    <location>
        <begin position="642"/>
        <end position="658"/>
    </location>
</feature>
<evidence type="ECO:0000256" key="5">
    <source>
        <dbReference type="ARBA" id="ARBA00022801"/>
    </source>
</evidence>
<dbReference type="InterPro" id="IPR000330">
    <property type="entry name" value="SNF2_N"/>
</dbReference>
<feature type="compositionally biased region" description="Basic and acidic residues" evidence="14">
    <location>
        <begin position="837"/>
        <end position="847"/>
    </location>
</feature>
<dbReference type="GO" id="GO:0016887">
    <property type="term" value="F:ATP hydrolysis activity"/>
    <property type="evidence" value="ECO:0007669"/>
    <property type="project" value="TreeGrafter"/>
</dbReference>
<accession>A0A9P4UPW2</accession>
<feature type="compositionally biased region" description="Basic residues" evidence="14">
    <location>
        <begin position="1780"/>
        <end position="1794"/>
    </location>
</feature>
<dbReference type="PROSITE" id="PS00690">
    <property type="entry name" value="DEAH_ATP_HELICASE"/>
    <property type="match status" value="1"/>
</dbReference>
<dbReference type="Proteomes" id="UP000799441">
    <property type="component" value="Unassembled WGS sequence"/>
</dbReference>
<dbReference type="GO" id="GO:0003677">
    <property type="term" value="F:DNA binding"/>
    <property type="evidence" value="ECO:0007669"/>
    <property type="project" value="UniProtKB-KW"/>
</dbReference>
<dbReference type="Gene3D" id="3.40.50.300">
    <property type="entry name" value="P-loop containing nucleotide triphosphate hydrolases"/>
    <property type="match status" value="2"/>
</dbReference>
<keyword evidence="7" id="KW-0067">ATP-binding</keyword>
<keyword evidence="5" id="KW-0378">Hydrolase</keyword>
<evidence type="ECO:0000256" key="8">
    <source>
        <dbReference type="ARBA" id="ARBA00022853"/>
    </source>
</evidence>
<keyword evidence="13" id="KW-0539">Nucleus</keyword>
<dbReference type="InterPro" id="IPR050520">
    <property type="entry name" value="INO80/SWR1_helicase"/>
</dbReference>
<feature type="region of interest" description="Disordered" evidence="14">
    <location>
        <begin position="557"/>
        <end position="803"/>
    </location>
</feature>
<sequence length="1794" mass="201848">MGQDVNEPDTTRLNGHPRPSLDANMSGNDSTGREDGNLSTPPRDSSTAAESITNTSYDLTATTLRADPQPSVKRRVSTVVEEIPPVSNKKRKRDTSPPWQFPTAQNSTLKTADGRRVSARHARTLTPQNTTSASGLSSEGDLTPLQSDTDKAAKPQGLQDVKSEDLDGDSKLKPISPPWKRFGADGPTTITQDGRRKSGRQSRTASSPTPKQEPKRTSPRSKKAGSRPSVDSIRDTATPTNRSTIKKSAIKEERGDGSKTTERIRSLRAQISALRPGRSLDEVGQDENELQQVMAPPPRRNQKRKSSSVQQEPEQTSTRRSRKSVLTESPPDSRSSGPRIRLKFALPMPVEPPHPSAIPPSPARPPRQSLHQLLDTFNLQEMQQPYLESDKEPPGLDQFVQRNEKQAAEEGGLRRRILQAGQPGGKLTLEGGCTIFFQTEIAEPPKTYGQIDHLTNQTLFFRQLMRKEKEQHKLLAKKLANEALERWKQLRGPTEEDIEREKDRLFEAVRRQVVADVRTKWEMVQRYAEDRRRINWERQEEERRQQRLQKQLEWSEMQVRRQRGELSDSESAVESDIEMPDESEEFSGDEEATALQESDNGSATASDSDIMSDTSSSTGSKQGDEEADEMDTEALEAYLRMRKAEPPDKSQEAEHSAEDEVEEDAEEVEDEEEDDNCKSNTGIAAMLTSSRQLAPPGHVNLQADRVNNTHSEDTIEAGLETLEDRPDGTTVSKRRHSLSLAQLADDVERPGDLSDDESTDMDSTDYDSDEDMSSTGDENDEPTDQQSNDGNSECGETARNPMSGLLGFFSKAEQAELGITNGLPTPNASADDEDNTDTTRKREVDNENSHEIDIPVEHPEIQDKGNMALEVMETNKGFVAVAADTQEDTDMVNLKVANSEDPGKSLTPIPQLLRATLRPYQHAGLDWLASLYRNNTNGILADEMGLGKTIQTIALLGHIAEAYDIWHPHLIIVPTSVILNWVTEFQKFLPGFRVLAYFGSAEERQKLRKGWVNDPHNPDYERRGYNAIITSYQIALKDINAIRNVHWSYLVLDEAHNIRNFQSQKFQLLIRLRTRARVMLTGTPLQNSLTELWSLLTFLTAGGTGGTDRPEDQNDDASRDGLKHGSLEEFLSHWKEPVNEIFNRGVDKLSTEAQAVVSKLHISLRPFLLRRLKIEVEKDLPKKTEEVIVCRLSKRQRQLYQEYMSLAEVRKALKSGGESGNGVTAGRVLMQLRRVCNHPDLFDPRPIQTSFALEESALEPYSIKELAVRKLLIGGIGPNDQKEPLNIPKIFSLVAREHKWKMGLKESKISRGGVRLLRQQLETLEKEIALIPEPDLATLTGSRKAQYLGLKREEVNRLQIFIDLTMQNLNKPPMYGTGARRSAQIKWLLDDRTCRMLGRFKVYLQPNEDSHPSDAALMRTSRMQMDLITLEQRSAKLDDIIRRYAFVTPAATAPILDQLIPKRTQYLLRAGIEQPCNPDAAHEVRMRTSIAFPDRSLLIYDSGKLQRLTLLLRQLQSRNSRSLIFTQMTATLNILEQFLSLQSIPYLRLDGSTPVERRQLISSEFNRSDSKYQCMILSSRAGGVGLNLVGASSVIFYDLDWNPQMDRQCMDRAHRIGQVRDVSVYKMVSERTVEENILRRAGQKALLDQTVIQEGRFTTDYNLDQDRSKQDDDQDIDAAFDALLSKDEKALAGTMETVEDNEDVQAAVAARKEEQNADEADFADKSSRGVSVGPAADGVYDGQGRQDAFRGHVDGYMIRWMEKMMEGVAFIPPPNPNSRKDKHGRDRSHRPKKR</sequence>
<feature type="compositionally biased region" description="Basic and acidic residues" evidence="14">
    <location>
        <begin position="161"/>
        <end position="172"/>
    </location>
</feature>
<feature type="region of interest" description="Disordered" evidence="14">
    <location>
        <begin position="1768"/>
        <end position="1794"/>
    </location>
</feature>
<keyword evidence="8" id="KW-0156">Chromatin regulator</keyword>
<comment type="subcellular location">
    <subcellularLocation>
        <location evidence="1">Nucleus</location>
    </subcellularLocation>
</comment>
<evidence type="ECO:0000256" key="14">
    <source>
        <dbReference type="SAM" id="MobiDB-lite"/>
    </source>
</evidence>
<proteinExistence type="inferred from homology"/>
<feature type="compositionally biased region" description="Acidic residues" evidence="14">
    <location>
        <begin position="659"/>
        <end position="675"/>
    </location>
</feature>
<evidence type="ECO:0000256" key="12">
    <source>
        <dbReference type="ARBA" id="ARBA00023163"/>
    </source>
</evidence>
<feature type="region of interest" description="Disordered" evidence="14">
    <location>
        <begin position="819"/>
        <end position="847"/>
    </location>
</feature>